<comment type="pathway">
    <text evidence="4">Amino-acid biosynthesis; L-phenylalanine biosynthesis; phenylpyruvate from prephenate: step 1/1.</text>
</comment>
<dbReference type="PANTHER" id="PTHR21022">
    <property type="entry name" value="PREPHENATE DEHYDRATASE P PROTEIN"/>
    <property type="match status" value="1"/>
</dbReference>
<name>A0A316FY92_9GAMM</name>
<dbReference type="SMART" id="SM00830">
    <property type="entry name" value="CM_2"/>
    <property type="match status" value="1"/>
</dbReference>
<evidence type="ECO:0000256" key="10">
    <source>
        <dbReference type="ARBA" id="ARBA00022605"/>
    </source>
</evidence>
<evidence type="ECO:0000256" key="3">
    <source>
        <dbReference type="ARBA" id="ARBA00004496"/>
    </source>
</evidence>
<reference evidence="24 25" key="1">
    <citation type="submission" date="2018-05" db="EMBL/GenBank/DDBJ databases">
        <title>Genomic Encyclopedia of Type Strains, Phase IV (KMG-IV): sequencing the most valuable type-strain genomes for metagenomic binning, comparative biology and taxonomic classification.</title>
        <authorList>
            <person name="Goeker M."/>
        </authorList>
    </citation>
    <scope>NUCLEOTIDE SEQUENCE [LARGE SCALE GENOMIC DNA]</scope>
    <source>
        <strain evidence="24 25">DSM 25350</strain>
    </source>
</reference>
<dbReference type="CDD" id="cd04905">
    <property type="entry name" value="ACT_CM-PDT"/>
    <property type="match status" value="1"/>
</dbReference>
<dbReference type="EMBL" id="QGGU01000003">
    <property type="protein sequence ID" value="PWK53352.1"/>
    <property type="molecule type" value="Genomic_DNA"/>
</dbReference>
<comment type="function">
    <text evidence="2">Catalyzes the Claisen rearrangement of chorismate to prephenate and the decarboxylation/dehydration of prephenate to phenylpyruvate.</text>
</comment>
<dbReference type="PROSITE" id="PS51671">
    <property type="entry name" value="ACT"/>
    <property type="match status" value="1"/>
</dbReference>
<dbReference type="PANTHER" id="PTHR21022:SF19">
    <property type="entry name" value="PREPHENATE DEHYDRATASE-RELATED"/>
    <property type="match status" value="1"/>
</dbReference>
<dbReference type="PROSITE" id="PS51168">
    <property type="entry name" value="CHORISMATE_MUT_2"/>
    <property type="match status" value="1"/>
</dbReference>
<keyword evidence="14" id="KW-0456">Lyase</keyword>
<evidence type="ECO:0000256" key="11">
    <source>
        <dbReference type="ARBA" id="ARBA00023141"/>
    </source>
</evidence>
<dbReference type="InterPro" id="IPR008242">
    <property type="entry name" value="Chor_mutase/pphenate_deHydtase"/>
</dbReference>
<dbReference type="PIRSF" id="PIRSF001500">
    <property type="entry name" value="Chor_mut_pdt_Ppr"/>
    <property type="match status" value="1"/>
</dbReference>
<evidence type="ECO:0000259" key="22">
    <source>
        <dbReference type="PROSITE" id="PS51171"/>
    </source>
</evidence>
<evidence type="ECO:0000256" key="5">
    <source>
        <dbReference type="ARBA" id="ARBA00004817"/>
    </source>
</evidence>
<comment type="caution">
    <text evidence="24">The sequence shown here is derived from an EMBL/GenBank/DDBJ whole genome shotgun (WGS) entry which is preliminary data.</text>
</comment>
<keyword evidence="11" id="KW-0057">Aromatic amino acid biosynthesis</keyword>
<dbReference type="GO" id="GO:0009094">
    <property type="term" value="P:L-phenylalanine biosynthetic process"/>
    <property type="evidence" value="ECO:0007669"/>
    <property type="project" value="UniProtKB-UniPathway"/>
</dbReference>
<keyword evidence="15" id="KW-0511">Multifunctional enzyme</keyword>
<dbReference type="PROSITE" id="PS51171">
    <property type="entry name" value="PREPHENATE_DEHYDR_3"/>
    <property type="match status" value="1"/>
</dbReference>
<feature type="binding site" evidence="19">
    <location>
        <position position="84"/>
    </location>
    <ligand>
        <name>substrate</name>
    </ligand>
</feature>
<dbReference type="Gene3D" id="3.30.70.260">
    <property type="match status" value="1"/>
</dbReference>
<dbReference type="Gene3D" id="3.40.190.10">
    <property type="entry name" value="Periplasmic binding protein-like II"/>
    <property type="match status" value="2"/>
</dbReference>
<evidence type="ECO:0000256" key="14">
    <source>
        <dbReference type="ARBA" id="ARBA00023239"/>
    </source>
</evidence>
<dbReference type="InterPro" id="IPR036979">
    <property type="entry name" value="CM_dom_sf"/>
</dbReference>
<dbReference type="UniPathway" id="UPA00121">
    <property type="reaction ID" value="UER00345"/>
</dbReference>
<comment type="pathway">
    <text evidence="5">Metabolic intermediate biosynthesis; prephenate biosynthesis; prephenate from chorismate: step 1/1.</text>
</comment>
<dbReference type="SUPFAM" id="SSF53850">
    <property type="entry name" value="Periplasmic binding protein-like II"/>
    <property type="match status" value="1"/>
</dbReference>
<comment type="catalytic activity">
    <reaction evidence="18">
        <text>prephenate + H(+) = 3-phenylpyruvate + CO2 + H2O</text>
        <dbReference type="Rhea" id="RHEA:21648"/>
        <dbReference type="ChEBI" id="CHEBI:15377"/>
        <dbReference type="ChEBI" id="CHEBI:15378"/>
        <dbReference type="ChEBI" id="CHEBI:16526"/>
        <dbReference type="ChEBI" id="CHEBI:18005"/>
        <dbReference type="ChEBI" id="CHEBI:29934"/>
        <dbReference type="EC" id="4.2.1.51"/>
    </reaction>
</comment>
<proteinExistence type="predicted"/>
<feature type="binding site" evidence="19">
    <location>
        <position position="88"/>
    </location>
    <ligand>
        <name>substrate</name>
    </ligand>
</feature>
<dbReference type="EC" id="5.4.99.5" evidence="6"/>
<accession>A0A316FY92</accession>
<keyword evidence="10" id="KW-0028">Amino-acid biosynthesis</keyword>
<dbReference type="GO" id="GO:0004664">
    <property type="term" value="F:prephenate dehydratase activity"/>
    <property type="evidence" value="ECO:0007669"/>
    <property type="project" value="UniProtKB-EC"/>
</dbReference>
<organism evidence="24 25">
    <name type="scientific">Pleionea mediterranea</name>
    <dbReference type="NCBI Taxonomy" id="523701"/>
    <lineage>
        <taxon>Bacteria</taxon>
        <taxon>Pseudomonadati</taxon>
        <taxon>Pseudomonadota</taxon>
        <taxon>Gammaproteobacteria</taxon>
        <taxon>Oceanospirillales</taxon>
        <taxon>Pleioneaceae</taxon>
        <taxon>Pleionea</taxon>
    </lineage>
</organism>
<comment type="subcellular location">
    <subcellularLocation>
        <location evidence="3">Cytoplasm</location>
    </subcellularLocation>
</comment>
<dbReference type="Pfam" id="PF00800">
    <property type="entry name" value="PDT"/>
    <property type="match status" value="1"/>
</dbReference>
<dbReference type="GO" id="GO:0004106">
    <property type="term" value="F:chorismate mutase activity"/>
    <property type="evidence" value="ECO:0007669"/>
    <property type="project" value="UniProtKB-EC"/>
</dbReference>
<dbReference type="Proteomes" id="UP000245790">
    <property type="component" value="Unassembled WGS sequence"/>
</dbReference>
<feature type="binding site" evidence="19">
    <location>
        <position position="28"/>
    </location>
    <ligand>
        <name>substrate</name>
    </ligand>
</feature>
<evidence type="ECO:0000259" key="21">
    <source>
        <dbReference type="PROSITE" id="PS51168"/>
    </source>
</evidence>
<dbReference type="RefSeq" id="WP_109762541.1">
    <property type="nucleotide sequence ID" value="NZ_QGGU01000003.1"/>
</dbReference>
<gene>
    <name evidence="24" type="ORF">C8D97_103179</name>
</gene>
<evidence type="ECO:0000256" key="1">
    <source>
        <dbReference type="ARBA" id="ARBA00000824"/>
    </source>
</evidence>
<comment type="catalytic activity">
    <reaction evidence="1">
        <text>chorismate = prephenate</text>
        <dbReference type="Rhea" id="RHEA:13897"/>
        <dbReference type="ChEBI" id="CHEBI:29748"/>
        <dbReference type="ChEBI" id="CHEBI:29934"/>
        <dbReference type="EC" id="5.4.99.5"/>
    </reaction>
</comment>
<dbReference type="InterPro" id="IPR045865">
    <property type="entry name" value="ACT-like_dom_sf"/>
</dbReference>
<keyword evidence="13" id="KW-0413">Isomerase</keyword>
<evidence type="ECO:0000256" key="9">
    <source>
        <dbReference type="ARBA" id="ARBA00022490"/>
    </source>
</evidence>
<evidence type="ECO:0000256" key="4">
    <source>
        <dbReference type="ARBA" id="ARBA00004741"/>
    </source>
</evidence>
<feature type="binding site" evidence="19">
    <location>
        <position position="11"/>
    </location>
    <ligand>
        <name>substrate</name>
    </ligand>
</feature>
<dbReference type="GO" id="GO:0046417">
    <property type="term" value="P:chorismate metabolic process"/>
    <property type="evidence" value="ECO:0007669"/>
    <property type="project" value="InterPro"/>
</dbReference>
<evidence type="ECO:0000256" key="8">
    <source>
        <dbReference type="ARBA" id="ARBA00014401"/>
    </source>
</evidence>
<evidence type="ECO:0000256" key="15">
    <source>
        <dbReference type="ARBA" id="ARBA00023268"/>
    </source>
</evidence>
<dbReference type="SUPFAM" id="SSF48600">
    <property type="entry name" value="Chorismate mutase II"/>
    <property type="match status" value="1"/>
</dbReference>
<dbReference type="NCBIfam" id="NF008865">
    <property type="entry name" value="PRK11898.1"/>
    <property type="match status" value="1"/>
</dbReference>
<evidence type="ECO:0000256" key="7">
    <source>
        <dbReference type="ARBA" id="ARBA00013147"/>
    </source>
</evidence>
<evidence type="ECO:0000256" key="16">
    <source>
        <dbReference type="ARBA" id="ARBA00031175"/>
    </source>
</evidence>
<feature type="binding site" evidence="19">
    <location>
        <position position="39"/>
    </location>
    <ligand>
        <name>substrate</name>
    </ligand>
</feature>
<dbReference type="SUPFAM" id="SSF55021">
    <property type="entry name" value="ACT-like"/>
    <property type="match status" value="1"/>
</dbReference>
<evidence type="ECO:0000256" key="2">
    <source>
        <dbReference type="ARBA" id="ARBA00002364"/>
    </source>
</evidence>
<dbReference type="Pfam" id="PF01817">
    <property type="entry name" value="CM_2"/>
    <property type="match status" value="1"/>
</dbReference>
<dbReference type="InterPro" id="IPR036263">
    <property type="entry name" value="Chorismate_II_sf"/>
</dbReference>
<dbReference type="OrthoDB" id="9802281at2"/>
<evidence type="ECO:0000313" key="25">
    <source>
        <dbReference type="Proteomes" id="UP000245790"/>
    </source>
</evidence>
<dbReference type="Gene3D" id="1.20.59.10">
    <property type="entry name" value="Chorismate mutase"/>
    <property type="match status" value="1"/>
</dbReference>
<dbReference type="PROSITE" id="PS00857">
    <property type="entry name" value="PREPHENATE_DEHYDR_1"/>
    <property type="match status" value="1"/>
</dbReference>
<sequence length="381" mass="43056">MLTDSALEQLRQAIDHIDIELLNLLAKRSQYCNQVGEHKVSANLQTRDLDREKDLIQKKITLGKQLGLNEFFVHQLFDLIIEQSVKHQYQMKIKAKNPDKPRVAYLGDQGSYSHQALNKYFSQRSSAPAPFAYKTFKDILTSVQDNTMDIGILPIENTTSGAILEVYDLLQGSGIHIIGEEILEIRHCLVGHKHSHNQITTVLGHPQAITQCNDLIQSNSNWTIEYCASSADALEQVIKRNESGVVAVANEFAAELYQLDVIKSNTANNRNNFTRFIVIGKQPDHIPEEVPCKVSIVFATRQNPGALADVLNELKQQSIVLTKLQSRPVPEKPWEELFYADLEGHLHDPKLKQAIKNSEEHCQYLKVLGCYPNCQLEKPTL</sequence>
<evidence type="ECO:0000256" key="19">
    <source>
        <dbReference type="PIRSR" id="PIRSR001500-1"/>
    </source>
</evidence>
<feature type="domain" description="ACT" evidence="23">
    <location>
        <begin position="295"/>
        <end position="372"/>
    </location>
</feature>
<dbReference type="UniPathway" id="UPA00120">
    <property type="reaction ID" value="UER00203"/>
</dbReference>
<evidence type="ECO:0000256" key="17">
    <source>
        <dbReference type="ARBA" id="ARBA00031520"/>
    </source>
</evidence>
<evidence type="ECO:0000256" key="20">
    <source>
        <dbReference type="PIRSR" id="PIRSR001500-2"/>
    </source>
</evidence>
<feature type="domain" description="Prephenate dehydratase" evidence="22">
    <location>
        <begin position="102"/>
        <end position="281"/>
    </location>
</feature>
<dbReference type="InterPro" id="IPR002912">
    <property type="entry name" value="ACT_dom"/>
</dbReference>
<dbReference type="InterPro" id="IPR018528">
    <property type="entry name" value="Preph_deHydtase_CS"/>
</dbReference>
<evidence type="ECO:0000256" key="18">
    <source>
        <dbReference type="ARBA" id="ARBA00047848"/>
    </source>
</evidence>
<keyword evidence="12" id="KW-0584">Phenylalanine biosynthesis</keyword>
<protein>
    <recommendedName>
        <fullName evidence="8">Bifunctional chorismate mutase/prephenate dehydratase</fullName>
        <ecNumber evidence="7">4.2.1.51</ecNumber>
        <ecNumber evidence="6">5.4.99.5</ecNumber>
    </recommendedName>
    <alternativeName>
        <fullName evidence="17">Chorismate mutase-prephenate dehydratase</fullName>
    </alternativeName>
    <alternativeName>
        <fullName evidence="16">p-protein</fullName>
    </alternativeName>
</protein>
<dbReference type="InterPro" id="IPR001086">
    <property type="entry name" value="Preph_deHydtase"/>
</dbReference>
<feature type="binding site" evidence="19">
    <location>
        <position position="48"/>
    </location>
    <ligand>
        <name>substrate</name>
    </ligand>
</feature>
<evidence type="ECO:0000256" key="13">
    <source>
        <dbReference type="ARBA" id="ARBA00023235"/>
    </source>
</evidence>
<keyword evidence="25" id="KW-1185">Reference proteome</keyword>
<evidence type="ECO:0000313" key="24">
    <source>
        <dbReference type="EMBL" id="PWK53352.1"/>
    </source>
</evidence>
<dbReference type="AlphaFoldDB" id="A0A316FY92"/>
<feature type="binding site" evidence="19">
    <location>
        <position position="52"/>
    </location>
    <ligand>
        <name>substrate</name>
    </ligand>
</feature>
<dbReference type="InterPro" id="IPR002701">
    <property type="entry name" value="CM_II_prokaryot"/>
</dbReference>
<feature type="domain" description="Chorismate mutase" evidence="21">
    <location>
        <begin position="1"/>
        <end position="92"/>
    </location>
</feature>
<keyword evidence="9" id="KW-0963">Cytoplasm</keyword>
<feature type="site" description="Essential for prephenate dehydratase activity" evidence="20">
    <location>
        <position position="274"/>
    </location>
</feature>
<dbReference type="EC" id="4.2.1.51" evidence="7"/>
<dbReference type="CDD" id="cd13631">
    <property type="entry name" value="PBP2_Ct-PDT_like"/>
    <property type="match status" value="1"/>
</dbReference>
<evidence type="ECO:0000256" key="12">
    <source>
        <dbReference type="ARBA" id="ARBA00023222"/>
    </source>
</evidence>
<dbReference type="GO" id="GO:0005737">
    <property type="term" value="C:cytoplasm"/>
    <property type="evidence" value="ECO:0007669"/>
    <property type="project" value="UniProtKB-SubCell"/>
</dbReference>
<evidence type="ECO:0000259" key="23">
    <source>
        <dbReference type="PROSITE" id="PS51671"/>
    </source>
</evidence>
<evidence type="ECO:0000256" key="6">
    <source>
        <dbReference type="ARBA" id="ARBA00012404"/>
    </source>
</evidence>